<keyword evidence="3" id="KW-0808">Transferase</keyword>
<dbReference type="EMBL" id="AAEW02000006">
    <property type="protein sequence ID" value="EAT16152.1"/>
    <property type="molecule type" value="Genomic_DNA"/>
</dbReference>
<feature type="domain" description="Glycosyl transferase family 1" evidence="1">
    <location>
        <begin position="182"/>
        <end position="337"/>
    </location>
</feature>
<dbReference type="InterPro" id="IPR028098">
    <property type="entry name" value="Glyco_trans_4-like_N"/>
</dbReference>
<dbReference type="CDD" id="cd03801">
    <property type="entry name" value="GT4_PimA-like"/>
    <property type="match status" value="1"/>
</dbReference>
<sequence length="370" mass="42180">MNLAFVLFKYFPYGGLQRDCMKIAVECRKRGHAVSLYCLEWSGPKPEGMDVHVLSVHSWRNYHRYDQFVEKVHQEIERQGYDGVVGFNRMPGLDVYFGADPCFAVKCQHRSNWYRWLPRSRSFLRAEQAVYGRGSKTHILLLSDLEINEIKHIYDTSDTRFHLLPPGVARDRLAGADYQQRRQAFRQQLGVKDDEKLLLMVGSGFRIKGVDRALNAMKQLPETLRSKTQLMILGRDNQAPFERMARQLGLEDRVHFMGGRDDAPSFMFAADLLIHPAYRESAGMVLLEAVAARLPVLVTDTCGYSFHIERSKAGIVHQSPFDSDRFAAELVQMLSEETGSWQRAAVEYVAQTDIFGLAETAANVIEEVVA</sequence>
<dbReference type="SUPFAM" id="SSF53756">
    <property type="entry name" value="UDP-Glycosyltransferase/glycogen phosphorylase"/>
    <property type="match status" value="1"/>
</dbReference>
<dbReference type="PANTHER" id="PTHR12526:SF641">
    <property type="entry name" value="LIPOPOLYSACCHARIDE CORE BIOSYNTHESIS PROTEIN RFAG"/>
    <property type="match status" value="1"/>
</dbReference>
<evidence type="ECO:0000313" key="4">
    <source>
        <dbReference type="Proteomes" id="UP000005695"/>
    </source>
</evidence>
<dbReference type="Pfam" id="PF00534">
    <property type="entry name" value="Glycos_transf_1"/>
    <property type="match status" value="1"/>
</dbReference>
<dbReference type="OrthoDB" id="9767517at2"/>
<dbReference type="GO" id="GO:0016757">
    <property type="term" value="F:glycosyltransferase activity"/>
    <property type="evidence" value="ECO:0007669"/>
    <property type="project" value="InterPro"/>
</dbReference>
<dbReference type="PANTHER" id="PTHR12526">
    <property type="entry name" value="GLYCOSYLTRANSFERASE"/>
    <property type="match status" value="1"/>
</dbReference>
<gene>
    <name evidence="3" type="ORF">Dace_1616</name>
</gene>
<comment type="caution">
    <text evidence="3">The sequence shown here is derived from an EMBL/GenBank/DDBJ whole genome shotgun (WGS) entry which is preliminary data.</text>
</comment>
<evidence type="ECO:0000259" key="2">
    <source>
        <dbReference type="Pfam" id="PF13439"/>
    </source>
</evidence>
<reference evidence="3" key="1">
    <citation type="submission" date="2006-05" db="EMBL/GenBank/DDBJ databases">
        <title>Annotation of the draft genome assembly of Desulfuromonas acetoxidans DSM 684.</title>
        <authorList>
            <consortium name="US DOE Joint Genome Institute (JGI-ORNL)"/>
            <person name="Larimer F."/>
            <person name="Land M."/>
            <person name="Hauser L."/>
        </authorList>
    </citation>
    <scope>NUCLEOTIDE SEQUENCE [LARGE SCALE GENOMIC DNA]</scope>
    <source>
        <strain evidence="3">DSM 684</strain>
    </source>
</reference>
<dbReference type="AlphaFoldDB" id="Q1K156"/>
<dbReference type="RefSeq" id="WP_005999316.1">
    <property type="nucleotide sequence ID" value="NZ_AAEW02000006.1"/>
</dbReference>
<reference evidence="3" key="2">
    <citation type="submission" date="2006-05" db="EMBL/GenBank/DDBJ databases">
        <title>Sequencing of the draft genome and assembly of Desulfuromonas acetoxidans DSM 684.</title>
        <authorList>
            <consortium name="US DOE Joint Genome Institute (JGI-PGF)"/>
            <person name="Copeland A."/>
            <person name="Lucas S."/>
            <person name="Lapidus A."/>
            <person name="Barry K."/>
            <person name="Detter J.C."/>
            <person name="Glavina del Rio T."/>
            <person name="Hammon N."/>
            <person name="Israni S."/>
            <person name="Dalin E."/>
            <person name="Tice H."/>
            <person name="Bruce D."/>
            <person name="Pitluck S."/>
            <person name="Richardson P."/>
        </authorList>
    </citation>
    <scope>NUCLEOTIDE SEQUENCE [LARGE SCALE GENOMIC DNA]</scope>
    <source>
        <strain evidence="3">DSM 684</strain>
    </source>
</reference>
<keyword evidence="4" id="KW-1185">Reference proteome</keyword>
<feature type="domain" description="Glycosyltransferase subfamily 4-like N-terminal" evidence="2">
    <location>
        <begin position="13"/>
        <end position="172"/>
    </location>
</feature>
<evidence type="ECO:0000313" key="3">
    <source>
        <dbReference type="EMBL" id="EAT16152.1"/>
    </source>
</evidence>
<proteinExistence type="predicted"/>
<organism evidence="3 4">
    <name type="scientific">Desulfuromonas acetoxidans (strain DSM 684 / 11070)</name>
    <dbReference type="NCBI Taxonomy" id="281689"/>
    <lineage>
        <taxon>Bacteria</taxon>
        <taxon>Pseudomonadati</taxon>
        <taxon>Thermodesulfobacteriota</taxon>
        <taxon>Desulfuromonadia</taxon>
        <taxon>Desulfuromonadales</taxon>
        <taxon>Desulfuromonadaceae</taxon>
        <taxon>Desulfuromonas</taxon>
    </lineage>
</organism>
<evidence type="ECO:0000259" key="1">
    <source>
        <dbReference type="Pfam" id="PF00534"/>
    </source>
</evidence>
<dbReference type="InterPro" id="IPR001296">
    <property type="entry name" value="Glyco_trans_1"/>
</dbReference>
<accession>Q1K156</accession>
<name>Q1K156_DESA6</name>
<dbReference type="Proteomes" id="UP000005695">
    <property type="component" value="Unassembled WGS sequence"/>
</dbReference>
<dbReference type="Pfam" id="PF13439">
    <property type="entry name" value="Glyco_transf_4"/>
    <property type="match status" value="1"/>
</dbReference>
<protein>
    <submittedName>
        <fullName evidence="3">Glycosyl transferase, group 1</fullName>
    </submittedName>
</protein>
<dbReference type="Gene3D" id="3.40.50.2000">
    <property type="entry name" value="Glycogen Phosphorylase B"/>
    <property type="match status" value="2"/>
</dbReference>